<gene>
    <name evidence="1" type="ORF">A2954_01855</name>
</gene>
<protein>
    <submittedName>
        <fullName evidence="1">Uncharacterized protein</fullName>
    </submittedName>
</protein>
<evidence type="ECO:0000313" key="1">
    <source>
        <dbReference type="EMBL" id="OGK39991.1"/>
    </source>
</evidence>
<dbReference type="STRING" id="1802056.A2954_01855"/>
<dbReference type="AlphaFoldDB" id="A0A1F7I9F0"/>
<dbReference type="EMBL" id="MGAG01000032">
    <property type="protein sequence ID" value="OGK39991.1"/>
    <property type="molecule type" value="Genomic_DNA"/>
</dbReference>
<comment type="caution">
    <text evidence="1">The sequence shown here is derived from an EMBL/GenBank/DDBJ whole genome shotgun (WGS) entry which is preliminary data.</text>
</comment>
<dbReference type="Proteomes" id="UP000177698">
    <property type="component" value="Unassembled WGS sequence"/>
</dbReference>
<name>A0A1F7I9F0_9BACT</name>
<proteinExistence type="predicted"/>
<accession>A0A1F7I9F0</accession>
<organism evidence="1 2">
    <name type="scientific">Candidatus Roizmanbacteria bacterium RIFCSPLOWO2_01_FULL_37_12</name>
    <dbReference type="NCBI Taxonomy" id="1802056"/>
    <lineage>
        <taxon>Bacteria</taxon>
        <taxon>Candidatus Roizmaniibacteriota</taxon>
    </lineage>
</organism>
<sequence length="80" mass="9335">MQISPVIEDKASDQVKKEYKKIKDALNIPYLPLFFTYIGPFPEYLCYLTEQLVPIIQHDKFKSLINETDEKLTKVILASE</sequence>
<reference evidence="1 2" key="1">
    <citation type="journal article" date="2016" name="Nat. Commun.">
        <title>Thousands of microbial genomes shed light on interconnected biogeochemical processes in an aquifer system.</title>
        <authorList>
            <person name="Anantharaman K."/>
            <person name="Brown C.T."/>
            <person name="Hug L.A."/>
            <person name="Sharon I."/>
            <person name="Castelle C.J."/>
            <person name="Probst A.J."/>
            <person name="Thomas B.C."/>
            <person name="Singh A."/>
            <person name="Wilkins M.J."/>
            <person name="Karaoz U."/>
            <person name="Brodie E.L."/>
            <person name="Williams K.H."/>
            <person name="Hubbard S.S."/>
            <person name="Banfield J.F."/>
        </authorList>
    </citation>
    <scope>NUCLEOTIDE SEQUENCE [LARGE SCALE GENOMIC DNA]</scope>
</reference>
<evidence type="ECO:0000313" key="2">
    <source>
        <dbReference type="Proteomes" id="UP000177698"/>
    </source>
</evidence>